<comment type="function">
    <text evidence="2">Antitoxin component of a type II toxin-antitoxin (TA) system.</text>
</comment>
<dbReference type="InterPro" id="IPR036165">
    <property type="entry name" value="YefM-like_sf"/>
</dbReference>
<comment type="similarity">
    <text evidence="1 2">Belongs to the phD/YefM antitoxin family.</text>
</comment>
<reference evidence="3" key="1">
    <citation type="submission" date="2020-06" db="EMBL/GenBank/DDBJ databases">
        <title>Stable isotope informed genome-resolved metagenomics uncovers potential trophic interactions in rhizosphere soil.</title>
        <authorList>
            <person name="Starr E.P."/>
            <person name="Shi S."/>
            <person name="Blazewicz S.J."/>
            <person name="Koch B.J."/>
            <person name="Probst A.J."/>
            <person name="Hungate B.A."/>
            <person name="Pett-Ridge J."/>
            <person name="Firestone M.K."/>
            <person name="Banfield J.F."/>
        </authorList>
    </citation>
    <scope>NUCLEOTIDE SEQUENCE</scope>
    <source>
        <strain evidence="3">YM_69_17</strain>
    </source>
</reference>
<dbReference type="AlphaFoldDB" id="A0A952FKB4"/>
<sequence length="75" mass="8253">MIRVNMHEAKSNLSALAEKARAGEQVVIARAGEPWVELVPYAGARRRPGGYEGQIVIGPDFDEADKEIADLFENE</sequence>
<protein>
    <recommendedName>
        <fullName evidence="2">Antitoxin</fullName>
    </recommendedName>
</protein>
<dbReference type="Gene3D" id="3.40.1620.10">
    <property type="entry name" value="YefM-like domain"/>
    <property type="match status" value="1"/>
</dbReference>
<dbReference type="Proteomes" id="UP000700706">
    <property type="component" value="Unassembled WGS sequence"/>
</dbReference>
<dbReference type="NCBIfam" id="TIGR01552">
    <property type="entry name" value="phd_fam"/>
    <property type="match status" value="1"/>
</dbReference>
<dbReference type="InterPro" id="IPR006442">
    <property type="entry name" value="Antitoxin_Phd/YefM"/>
</dbReference>
<dbReference type="SUPFAM" id="SSF143120">
    <property type="entry name" value="YefM-like"/>
    <property type="match status" value="1"/>
</dbReference>
<dbReference type="Pfam" id="PF02604">
    <property type="entry name" value="PhdYeFM_antitox"/>
    <property type="match status" value="1"/>
</dbReference>
<proteinExistence type="inferred from homology"/>
<evidence type="ECO:0000256" key="2">
    <source>
        <dbReference type="RuleBase" id="RU362080"/>
    </source>
</evidence>
<dbReference type="EMBL" id="JAEKLZ010000204">
    <property type="protein sequence ID" value="MBW8726228.1"/>
    <property type="molecule type" value="Genomic_DNA"/>
</dbReference>
<evidence type="ECO:0000256" key="1">
    <source>
        <dbReference type="ARBA" id="ARBA00009981"/>
    </source>
</evidence>
<accession>A0A952FKB4</accession>
<evidence type="ECO:0000313" key="3">
    <source>
        <dbReference type="EMBL" id="MBW8726228.1"/>
    </source>
</evidence>
<gene>
    <name evidence="3" type="ORF">JF625_13860</name>
</gene>
<comment type="caution">
    <text evidence="3">The sequence shown here is derived from an EMBL/GenBank/DDBJ whole genome shotgun (WGS) entry which is preliminary data.</text>
</comment>
<name>A0A952FKB4_9PROT</name>
<evidence type="ECO:0000313" key="4">
    <source>
        <dbReference type="Proteomes" id="UP000700706"/>
    </source>
</evidence>
<organism evidence="3 4">
    <name type="scientific">Inquilinus limosus</name>
    <dbReference type="NCBI Taxonomy" id="171674"/>
    <lineage>
        <taxon>Bacteria</taxon>
        <taxon>Pseudomonadati</taxon>
        <taxon>Pseudomonadota</taxon>
        <taxon>Alphaproteobacteria</taxon>
        <taxon>Rhodospirillales</taxon>
        <taxon>Rhodospirillaceae</taxon>
        <taxon>Inquilinus</taxon>
    </lineage>
</organism>